<dbReference type="NCBIfam" id="TIGR00275">
    <property type="entry name" value="aminoacetone oxidase family FAD-binding enzyme"/>
    <property type="match status" value="1"/>
</dbReference>
<evidence type="ECO:0000259" key="5">
    <source>
        <dbReference type="Pfam" id="PF22780"/>
    </source>
</evidence>
<feature type="domain" description="RsdA/BaiN/AoA(So)-like insert" evidence="5">
    <location>
        <begin position="199"/>
        <end position="359"/>
    </location>
</feature>
<dbReference type="RefSeq" id="WP_022216518.1">
    <property type="nucleotide sequence ID" value="NZ_BLYL01000001.1"/>
</dbReference>
<protein>
    <submittedName>
        <fullName evidence="6">FAD-dependent oxidoreductase</fullName>
    </submittedName>
</protein>
<comment type="cofactor">
    <cofactor evidence="1">
        <name>FAD</name>
        <dbReference type="ChEBI" id="CHEBI:57692"/>
    </cofactor>
</comment>
<dbReference type="Gene3D" id="2.40.30.10">
    <property type="entry name" value="Translation factors"/>
    <property type="match status" value="1"/>
</dbReference>
<dbReference type="InterPro" id="IPR057661">
    <property type="entry name" value="RsdA/BaiN/AoA(So)_Rossmann"/>
</dbReference>
<dbReference type="PRINTS" id="PR00411">
    <property type="entry name" value="PNDRDTASEI"/>
</dbReference>
<dbReference type="Proteomes" id="UP000660047">
    <property type="component" value="Unassembled WGS sequence"/>
</dbReference>
<name>A0AAI9K0E2_9FIRM</name>
<evidence type="ECO:0000259" key="4">
    <source>
        <dbReference type="Pfam" id="PF03486"/>
    </source>
</evidence>
<reference evidence="6" key="1">
    <citation type="submission" date="2020-06" db="EMBL/GenBank/DDBJ databases">
        <title>Characterization of fructooligosaccharide metabolism and fructooligosaccharide-degrading enzymes in human commensal butyrate producers.</title>
        <authorList>
            <person name="Tanno H."/>
            <person name="Fujii T."/>
            <person name="Hirano K."/>
            <person name="Maeno S."/>
            <person name="Tonozuka T."/>
            <person name="Sakamoto M."/>
            <person name="Ohkuma M."/>
            <person name="Tochio T."/>
            <person name="Endo A."/>
        </authorList>
    </citation>
    <scope>NUCLEOTIDE SEQUENCE</scope>
    <source>
        <strain evidence="6">JCM 31265</strain>
    </source>
</reference>
<keyword evidence="3" id="KW-0274">FAD</keyword>
<dbReference type="InterPro" id="IPR023166">
    <property type="entry name" value="BaiN-like_dom_sf"/>
</dbReference>
<accession>A0AAI9K0E2</accession>
<proteinExistence type="predicted"/>
<dbReference type="SUPFAM" id="SSF160996">
    <property type="entry name" value="HI0933 insert domain-like"/>
    <property type="match status" value="1"/>
</dbReference>
<dbReference type="Pfam" id="PF03486">
    <property type="entry name" value="HI0933_like"/>
    <property type="match status" value="1"/>
</dbReference>
<feature type="domain" description="RsdA/BaiN/AoA(So)-like Rossmann fold-like" evidence="4">
    <location>
        <begin position="4"/>
        <end position="411"/>
    </location>
</feature>
<keyword evidence="2" id="KW-0285">Flavoprotein</keyword>
<dbReference type="InterPro" id="IPR036188">
    <property type="entry name" value="FAD/NAD-bd_sf"/>
</dbReference>
<evidence type="ECO:0000256" key="3">
    <source>
        <dbReference type="ARBA" id="ARBA00022827"/>
    </source>
</evidence>
<evidence type="ECO:0000256" key="1">
    <source>
        <dbReference type="ARBA" id="ARBA00001974"/>
    </source>
</evidence>
<evidence type="ECO:0000313" key="6">
    <source>
        <dbReference type="EMBL" id="GFO93054.1"/>
    </source>
</evidence>
<dbReference type="InterPro" id="IPR004792">
    <property type="entry name" value="BaiN-like"/>
</dbReference>
<gene>
    <name evidence="6" type="ORF">COEU31_01000</name>
</gene>
<dbReference type="SUPFAM" id="SSF51905">
    <property type="entry name" value="FAD/NAD(P)-binding domain"/>
    <property type="match status" value="1"/>
</dbReference>
<dbReference type="PRINTS" id="PR00368">
    <property type="entry name" value="FADPNR"/>
</dbReference>
<comment type="caution">
    <text evidence="6">The sequence shown here is derived from an EMBL/GenBank/DDBJ whole genome shotgun (WGS) entry which is preliminary data.</text>
</comment>
<dbReference type="EMBL" id="BLYL01000001">
    <property type="protein sequence ID" value="GFO93054.1"/>
    <property type="molecule type" value="Genomic_DNA"/>
</dbReference>
<dbReference type="InterPro" id="IPR055178">
    <property type="entry name" value="RsdA/BaiN/AoA(So)-like_dom"/>
</dbReference>
<dbReference type="PANTHER" id="PTHR42887">
    <property type="entry name" value="OS12G0638800 PROTEIN"/>
    <property type="match status" value="1"/>
</dbReference>
<dbReference type="Pfam" id="PF22780">
    <property type="entry name" value="HI0933_like_1st"/>
    <property type="match status" value="1"/>
</dbReference>
<evidence type="ECO:0000256" key="2">
    <source>
        <dbReference type="ARBA" id="ARBA00022630"/>
    </source>
</evidence>
<dbReference type="Gene3D" id="1.10.8.260">
    <property type="entry name" value="HI0933 insert domain-like"/>
    <property type="match status" value="1"/>
</dbReference>
<dbReference type="PANTHER" id="PTHR42887:SF2">
    <property type="entry name" value="OS12G0638800 PROTEIN"/>
    <property type="match status" value="1"/>
</dbReference>
<dbReference type="Gene3D" id="3.50.50.60">
    <property type="entry name" value="FAD/NAD(P)-binding domain"/>
    <property type="match status" value="1"/>
</dbReference>
<organism evidence="6 7">
    <name type="scientific">Coprococcus eutactus</name>
    <dbReference type="NCBI Taxonomy" id="33043"/>
    <lineage>
        <taxon>Bacteria</taxon>
        <taxon>Bacillati</taxon>
        <taxon>Bacillota</taxon>
        <taxon>Clostridia</taxon>
        <taxon>Lachnospirales</taxon>
        <taxon>Lachnospiraceae</taxon>
        <taxon>Coprococcus</taxon>
    </lineage>
</organism>
<dbReference type="AlphaFoldDB" id="A0AAI9K0E2"/>
<evidence type="ECO:0000313" key="7">
    <source>
        <dbReference type="Proteomes" id="UP000660047"/>
    </source>
</evidence>
<sequence length="419" mass="45898">MTGKIVVIGAGAAGVMAALTAAQKNKVILIEKNDRIGKKLFITGKGRCNVTNACDADGFFNSVVTNSKFMYSSFYTFDNNMIMDYLEKAGCPLKIERGGRVFPTSDHSSDVIGAFKTLINRNKNISLYLNTKVTGINIEDGRIKSVDVSGDNGGTGNDRIYCDAVIICTGGRSYPLTGSTGDGYRLAEHMGHTIKPLSPSLVPFEIEEKCCSMMMGLSLKNVALHISSGKKKIFDEQGEMLFTHFGISGPLVIKASAYIHRYIGKDIDMYIDLKPAMDRDMLDARLLKDFKKYANKDFKNSLGDLLPIKMIDVVVERSGIDPYKKVNSVTREERQRLIDVLKEFRLTFVGLRGYDEAIITRGGVSVKEVNPSTMESKLVGGVYFAGELLDIDALTGGFNLQVAWSTGYLAGLSASESLQ</sequence>